<comment type="similarity">
    <text evidence="1 5">Belongs to the eukaryotic ribosomal protein eS19 family.</text>
</comment>
<protein>
    <recommendedName>
        <fullName evidence="4 5">Small ribosomal subunit protein eS19</fullName>
    </recommendedName>
</protein>
<keyword evidence="2 5" id="KW-0689">Ribosomal protein</keyword>
<comment type="caution">
    <text evidence="6">The sequence shown here is derived from an EMBL/GenBank/DDBJ whole genome shotgun (WGS) entry which is preliminary data.</text>
</comment>
<dbReference type="OrthoDB" id="371836at2157"/>
<dbReference type="Pfam" id="PF01090">
    <property type="entry name" value="Ribosomal_S19e"/>
    <property type="match status" value="1"/>
</dbReference>
<dbReference type="InterPro" id="IPR027548">
    <property type="entry name" value="Ribosomal_eS19_archaeal"/>
</dbReference>
<keyword evidence="7" id="KW-1185">Reference proteome</keyword>
<evidence type="ECO:0000256" key="3">
    <source>
        <dbReference type="ARBA" id="ARBA00023274"/>
    </source>
</evidence>
<proteinExistence type="inferred from homology"/>
<dbReference type="InterPro" id="IPR001266">
    <property type="entry name" value="Ribosomal_eS19"/>
</dbReference>
<dbReference type="FunFam" id="1.10.10.10:FF:000449">
    <property type="entry name" value="30S ribosomal protein S19e"/>
    <property type="match status" value="1"/>
</dbReference>
<dbReference type="GO" id="GO:0000028">
    <property type="term" value="P:ribosomal small subunit assembly"/>
    <property type="evidence" value="ECO:0007669"/>
    <property type="project" value="TreeGrafter"/>
</dbReference>
<dbReference type="GO" id="GO:0003735">
    <property type="term" value="F:structural constituent of ribosome"/>
    <property type="evidence" value="ECO:0007669"/>
    <property type="project" value="InterPro"/>
</dbReference>
<dbReference type="HAMAP" id="MF_01474">
    <property type="entry name" value="Ribosomal_eS19"/>
    <property type="match status" value="1"/>
</dbReference>
<evidence type="ECO:0000313" key="6">
    <source>
        <dbReference type="EMBL" id="KGK98740.1"/>
    </source>
</evidence>
<dbReference type="PANTHER" id="PTHR11710:SF0">
    <property type="entry name" value="40S RIBOSOMAL PROTEIN S19"/>
    <property type="match status" value="1"/>
</dbReference>
<dbReference type="SMART" id="SM01413">
    <property type="entry name" value="Ribosomal_S19e"/>
    <property type="match status" value="1"/>
</dbReference>
<reference evidence="6 7" key="1">
    <citation type="submission" date="2014-09" db="EMBL/GenBank/DDBJ databases">
        <title>Draft genome sequence of an obligately methylotrophic methanogen, Methanococcoides methylutens, isolated from marine sediment.</title>
        <authorList>
            <person name="Guan Y."/>
            <person name="Ngugi D.K."/>
            <person name="Blom J."/>
            <person name="Ali S."/>
            <person name="Ferry J.G."/>
            <person name="Stingl U."/>
        </authorList>
    </citation>
    <scope>NUCLEOTIDE SEQUENCE [LARGE SCALE GENOMIC DNA]</scope>
    <source>
        <strain evidence="6 7">DSM 2657</strain>
    </source>
</reference>
<evidence type="ECO:0000313" key="7">
    <source>
        <dbReference type="Proteomes" id="UP000029859"/>
    </source>
</evidence>
<dbReference type="AlphaFoldDB" id="A0A099T0N3"/>
<dbReference type="InterPro" id="IPR036390">
    <property type="entry name" value="WH_DNA-bd_sf"/>
</dbReference>
<dbReference type="GeneID" id="69199595"/>
<name>A0A099T0N3_METMT</name>
<dbReference type="InterPro" id="IPR036388">
    <property type="entry name" value="WH-like_DNA-bd_sf"/>
</dbReference>
<keyword evidence="3 5" id="KW-0687">Ribonucleoprotein</keyword>
<dbReference type="GO" id="GO:0003723">
    <property type="term" value="F:RNA binding"/>
    <property type="evidence" value="ECO:0007669"/>
    <property type="project" value="TreeGrafter"/>
</dbReference>
<evidence type="ECO:0000256" key="4">
    <source>
        <dbReference type="ARBA" id="ARBA00035143"/>
    </source>
</evidence>
<dbReference type="PANTHER" id="PTHR11710">
    <property type="entry name" value="40S RIBOSOMAL PROTEIN S19"/>
    <property type="match status" value="1"/>
</dbReference>
<dbReference type="Proteomes" id="UP000029859">
    <property type="component" value="Unassembled WGS sequence"/>
</dbReference>
<comment type="subunit">
    <text evidence="5">Part of the 30S ribosomal subunit.</text>
</comment>
<dbReference type="Gene3D" id="1.10.10.10">
    <property type="entry name" value="Winged helix-like DNA-binding domain superfamily/Winged helix DNA-binding domain"/>
    <property type="match status" value="1"/>
</dbReference>
<gene>
    <name evidence="5" type="primary">rps19e</name>
    <name evidence="6" type="ORF">LI82_05420</name>
</gene>
<dbReference type="GO" id="GO:0022627">
    <property type="term" value="C:cytosolic small ribosomal subunit"/>
    <property type="evidence" value="ECO:0007669"/>
    <property type="project" value="TreeGrafter"/>
</dbReference>
<comment type="function">
    <text evidence="5">May be involved in maturation of the 30S ribosomal subunit.</text>
</comment>
<sequence length="149" mass="16372">MTTAYDVPAANIIAKVAEKLKENEQINAPVWAAHVKTGVHKELPPIDNEWWYTRCAAIMRTIYMEGPIGVERLRSVYGGKKRRGANPSKKAKGSGSVAREAAQQLENAGFVRKLKSGRVIAPAGQSLLDNMAVEVKNELVETIPELAKY</sequence>
<organism evidence="6 7">
    <name type="scientific">Methanococcoides methylutens</name>
    <dbReference type="NCBI Taxonomy" id="2226"/>
    <lineage>
        <taxon>Archaea</taxon>
        <taxon>Methanobacteriati</taxon>
        <taxon>Methanobacteriota</taxon>
        <taxon>Stenosarchaea group</taxon>
        <taxon>Methanomicrobia</taxon>
        <taxon>Methanosarcinales</taxon>
        <taxon>Methanosarcinaceae</taxon>
        <taxon>Methanococcoides</taxon>
    </lineage>
</organism>
<dbReference type="NCBIfam" id="NF006811">
    <property type="entry name" value="PRK09333.1"/>
    <property type="match status" value="1"/>
</dbReference>
<accession>A0A099T0N3</accession>
<evidence type="ECO:0000256" key="5">
    <source>
        <dbReference type="HAMAP-Rule" id="MF_01474"/>
    </source>
</evidence>
<evidence type="ECO:0000256" key="2">
    <source>
        <dbReference type="ARBA" id="ARBA00022980"/>
    </source>
</evidence>
<dbReference type="EMBL" id="JRHO01000010">
    <property type="protein sequence ID" value="KGK98740.1"/>
    <property type="molecule type" value="Genomic_DNA"/>
</dbReference>
<dbReference type="GO" id="GO:0006412">
    <property type="term" value="P:translation"/>
    <property type="evidence" value="ECO:0007669"/>
    <property type="project" value="UniProtKB-UniRule"/>
</dbReference>
<dbReference type="SUPFAM" id="SSF46785">
    <property type="entry name" value="Winged helix' DNA-binding domain"/>
    <property type="match status" value="1"/>
</dbReference>
<dbReference type="RefSeq" id="WP_048193899.1">
    <property type="nucleotide sequence ID" value="NZ_CAAGSM010000003.1"/>
</dbReference>
<evidence type="ECO:0000256" key="1">
    <source>
        <dbReference type="ARBA" id="ARBA00010014"/>
    </source>
</evidence>